<keyword evidence="3" id="KW-1185">Reference proteome</keyword>
<keyword evidence="1" id="KW-0472">Membrane</keyword>
<keyword evidence="1" id="KW-1133">Transmembrane helix</keyword>
<proteinExistence type="predicted"/>
<keyword evidence="1" id="KW-0812">Transmembrane</keyword>
<dbReference type="EMBL" id="JAERUA010000018">
    <property type="protein sequence ID" value="KAI1887739.1"/>
    <property type="molecule type" value="Genomic_DNA"/>
</dbReference>
<feature type="transmembrane region" description="Helical" evidence="1">
    <location>
        <begin position="42"/>
        <end position="61"/>
    </location>
</feature>
<comment type="caution">
    <text evidence="2">The sequence shown here is derived from an EMBL/GenBank/DDBJ whole genome shotgun (WGS) entry which is preliminary data.</text>
</comment>
<accession>A0A8T3CR61</accession>
<evidence type="ECO:0000313" key="2">
    <source>
        <dbReference type="EMBL" id="KAI1887739.1"/>
    </source>
</evidence>
<reference evidence="2" key="1">
    <citation type="submission" date="2021-01" db="EMBL/GenBank/DDBJ databases">
        <authorList>
            <person name="Zahm M."/>
            <person name="Roques C."/>
            <person name="Cabau C."/>
            <person name="Klopp C."/>
            <person name="Donnadieu C."/>
            <person name="Jouanno E."/>
            <person name="Lampietro C."/>
            <person name="Louis A."/>
            <person name="Herpin A."/>
            <person name="Echchiki A."/>
            <person name="Berthelot C."/>
            <person name="Parey E."/>
            <person name="Roest-Crollius H."/>
            <person name="Braasch I."/>
            <person name="Postlethwait J."/>
            <person name="Bobe J."/>
            <person name="Montfort J."/>
            <person name="Bouchez O."/>
            <person name="Begum T."/>
            <person name="Mejri S."/>
            <person name="Adams A."/>
            <person name="Chen W.-J."/>
            <person name="Guiguen Y."/>
        </authorList>
    </citation>
    <scope>NUCLEOTIDE SEQUENCE</scope>
    <source>
        <tissue evidence="2">Blood</tissue>
    </source>
</reference>
<sequence length="85" mass="9845">MAALFCKRTVVQLIILINRGQCSETCKQVYKQMASPFTEMEVVTVLFSLLVFCLFTVAGMFREMYVETQEKENRSGRQDREPIIV</sequence>
<organism evidence="2 3">
    <name type="scientific">Albula goreensis</name>
    <dbReference type="NCBI Taxonomy" id="1534307"/>
    <lineage>
        <taxon>Eukaryota</taxon>
        <taxon>Metazoa</taxon>
        <taxon>Chordata</taxon>
        <taxon>Craniata</taxon>
        <taxon>Vertebrata</taxon>
        <taxon>Euteleostomi</taxon>
        <taxon>Actinopterygii</taxon>
        <taxon>Neopterygii</taxon>
        <taxon>Teleostei</taxon>
        <taxon>Albuliformes</taxon>
        <taxon>Albulidae</taxon>
        <taxon>Albula</taxon>
    </lineage>
</organism>
<evidence type="ECO:0000256" key="1">
    <source>
        <dbReference type="SAM" id="Phobius"/>
    </source>
</evidence>
<dbReference type="OrthoDB" id="10297549at2759"/>
<name>A0A8T3CR61_9TELE</name>
<dbReference type="AlphaFoldDB" id="A0A8T3CR61"/>
<dbReference type="Proteomes" id="UP000829720">
    <property type="component" value="Unassembled WGS sequence"/>
</dbReference>
<gene>
    <name evidence="2" type="ORF">AGOR_G00193460</name>
</gene>
<protein>
    <submittedName>
        <fullName evidence="2">Uncharacterized protein</fullName>
    </submittedName>
</protein>
<evidence type="ECO:0000313" key="3">
    <source>
        <dbReference type="Proteomes" id="UP000829720"/>
    </source>
</evidence>